<keyword evidence="6 7" id="KW-0472">Membrane</keyword>
<dbReference type="SUPFAM" id="SSF103088">
    <property type="entry name" value="OmpA-like"/>
    <property type="match status" value="1"/>
</dbReference>
<dbReference type="Pfam" id="PF13677">
    <property type="entry name" value="MotB_plug"/>
    <property type="match status" value="1"/>
</dbReference>
<dbReference type="PANTHER" id="PTHR30329:SF21">
    <property type="entry name" value="LIPOPROTEIN YIAD-RELATED"/>
    <property type="match status" value="1"/>
</dbReference>
<evidence type="ECO:0000256" key="1">
    <source>
        <dbReference type="ARBA" id="ARBA00004162"/>
    </source>
</evidence>
<evidence type="ECO:0000256" key="8">
    <source>
        <dbReference type="SAM" id="Phobius"/>
    </source>
</evidence>
<evidence type="ECO:0000256" key="4">
    <source>
        <dbReference type="ARBA" id="ARBA00022692"/>
    </source>
</evidence>
<dbReference type="InterPro" id="IPR050330">
    <property type="entry name" value="Bact_OuterMem_StrucFunc"/>
</dbReference>
<keyword evidence="4 8" id="KW-0812">Transmembrane</keyword>
<organism evidence="10 11">
    <name type="scientific">Pseudidiomarina insulisalsae</name>
    <dbReference type="NCBI Taxonomy" id="575789"/>
    <lineage>
        <taxon>Bacteria</taxon>
        <taxon>Pseudomonadati</taxon>
        <taxon>Pseudomonadota</taxon>
        <taxon>Gammaproteobacteria</taxon>
        <taxon>Alteromonadales</taxon>
        <taxon>Idiomarinaceae</taxon>
        <taxon>Pseudidiomarina</taxon>
    </lineage>
</organism>
<dbReference type="EMBL" id="PIPY01000009">
    <property type="protein sequence ID" value="RUO59069.1"/>
    <property type="molecule type" value="Genomic_DNA"/>
</dbReference>
<dbReference type="OrthoDB" id="9809186at2"/>
<evidence type="ECO:0000256" key="6">
    <source>
        <dbReference type="ARBA" id="ARBA00023136"/>
    </source>
</evidence>
<dbReference type="InterPro" id="IPR025713">
    <property type="entry name" value="MotB-like_N_dom"/>
</dbReference>
<dbReference type="PROSITE" id="PS51123">
    <property type="entry name" value="OMPA_2"/>
    <property type="match status" value="1"/>
</dbReference>
<protein>
    <submittedName>
        <fullName evidence="10">Motility protein MotB</fullName>
    </submittedName>
</protein>
<evidence type="ECO:0000256" key="7">
    <source>
        <dbReference type="PROSITE-ProRule" id="PRU00473"/>
    </source>
</evidence>
<sequence length="285" mass="32038">MNEQRQPIIIRRKKHTRHKHHGGSWKIALADFMTALMALFLVMWILSMSSEEQRQSISDYFRTPLVVALAGGDKPTASTSAIKGGGDDPVHRSGEQARIDLRQQTRPADVRRHFAQVQRRIEQAIAGDPVLEKLRAQLRFDFTAEGLRIMVLDTETRPMFELGSDKLAPYMERLLKTMAPLLNDIPNPLTISGHTDSLPYAGGERGYSNWELSADRANATRKTLLAGGLEAAKLLLVMGTADRVPLEDTTADDPRNRRITLVVHTQSSADFIRRQGFFPTEQKQE</sequence>
<comment type="subcellular location">
    <subcellularLocation>
        <location evidence="1">Cell membrane</location>
        <topology evidence="1">Single-pass membrane protein</topology>
    </subcellularLocation>
</comment>
<feature type="domain" description="OmpA-like" evidence="9">
    <location>
        <begin position="145"/>
        <end position="267"/>
    </location>
</feature>
<comment type="caution">
    <text evidence="10">The sequence shown here is derived from an EMBL/GenBank/DDBJ whole genome shotgun (WGS) entry which is preliminary data.</text>
</comment>
<keyword evidence="11" id="KW-1185">Reference proteome</keyword>
<dbReference type="GO" id="GO:0005886">
    <property type="term" value="C:plasma membrane"/>
    <property type="evidence" value="ECO:0007669"/>
    <property type="project" value="UniProtKB-SubCell"/>
</dbReference>
<dbReference type="InterPro" id="IPR006665">
    <property type="entry name" value="OmpA-like"/>
</dbReference>
<name>A0A432YDL0_9GAMM</name>
<evidence type="ECO:0000313" key="11">
    <source>
        <dbReference type="Proteomes" id="UP000288259"/>
    </source>
</evidence>
<keyword evidence="3" id="KW-1003">Cell membrane</keyword>
<accession>A0A432YDL0</accession>
<keyword evidence="5 8" id="KW-1133">Transmembrane helix</keyword>
<dbReference type="Proteomes" id="UP000288259">
    <property type="component" value="Unassembled WGS sequence"/>
</dbReference>
<dbReference type="CDD" id="cd07185">
    <property type="entry name" value="OmpA_C-like"/>
    <property type="match status" value="1"/>
</dbReference>
<evidence type="ECO:0000256" key="5">
    <source>
        <dbReference type="ARBA" id="ARBA00022989"/>
    </source>
</evidence>
<comment type="similarity">
    <text evidence="2">Belongs to the MotB family.</text>
</comment>
<dbReference type="PANTHER" id="PTHR30329">
    <property type="entry name" value="STATOR ELEMENT OF FLAGELLAR MOTOR COMPLEX"/>
    <property type="match status" value="1"/>
</dbReference>
<evidence type="ECO:0000313" key="10">
    <source>
        <dbReference type="EMBL" id="RUO59069.1"/>
    </source>
</evidence>
<dbReference type="NCBIfam" id="NF006548">
    <property type="entry name" value="PRK09041.1"/>
    <property type="match status" value="1"/>
</dbReference>
<dbReference type="Gene3D" id="3.30.1330.60">
    <property type="entry name" value="OmpA-like domain"/>
    <property type="match status" value="1"/>
</dbReference>
<evidence type="ECO:0000256" key="2">
    <source>
        <dbReference type="ARBA" id="ARBA00008914"/>
    </source>
</evidence>
<feature type="transmembrane region" description="Helical" evidence="8">
    <location>
        <begin position="27"/>
        <end position="46"/>
    </location>
</feature>
<gene>
    <name evidence="10" type="ORF">CWI71_09630</name>
</gene>
<evidence type="ECO:0000259" key="9">
    <source>
        <dbReference type="PROSITE" id="PS51123"/>
    </source>
</evidence>
<evidence type="ECO:0000256" key="3">
    <source>
        <dbReference type="ARBA" id="ARBA00022475"/>
    </source>
</evidence>
<dbReference type="RefSeq" id="WP_126755058.1">
    <property type="nucleotide sequence ID" value="NZ_PIPY01000009.1"/>
</dbReference>
<proteinExistence type="inferred from homology"/>
<reference evidence="11" key="1">
    <citation type="journal article" date="2018" name="Front. Microbiol.">
        <title>Genome-Based Analysis Reveals the Taxonomy and Diversity of the Family Idiomarinaceae.</title>
        <authorList>
            <person name="Liu Y."/>
            <person name="Lai Q."/>
            <person name="Shao Z."/>
        </authorList>
    </citation>
    <scope>NUCLEOTIDE SEQUENCE [LARGE SCALE GENOMIC DNA]</scope>
    <source>
        <strain evidence="11">CVS-6</strain>
    </source>
</reference>
<dbReference type="AlphaFoldDB" id="A0A432YDL0"/>
<dbReference type="InterPro" id="IPR036737">
    <property type="entry name" value="OmpA-like_sf"/>
</dbReference>
<dbReference type="Pfam" id="PF00691">
    <property type="entry name" value="OmpA"/>
    <property type="match status" value="1"/>
</dbReference>